<dbReference type="SUPFAM" id="SSF55729">
    <property type="entry name" value="Acyl-CoA N-acyltransferases (Nat)"/>
    <property type="match status" value="1"/>
</dbReference>
<reference evidence="2 3" key="1">
    <citation type="journal article" date="2015" name="Nature">
        <title>rRNA introns, odd ribosomes, and small enigmatic genomes across a large radiation of phyla.</title>
        <authorList>
            <person name="Brown C.T."/>
            <person name="Hug L.A."/>
            <person name="Thomas B.C."/>
            <person name="Sharon I."/>
            <person name="Castelle C.J."/>
            <person name="Singh A."/>
            <person name="Wilkins M.J."/>
            <person name="Williams K.H."/>
            <person name="Banfield J.F."/>
        </authorList>
    </citation>
    <scope>NUCLEOTIDE SEQUENCE [LARGE SCALE GENOMIC DNA]</scope>
</reference>
<dbReference type="PANTHER" id="PTHR13355">
    <property type="entry name" value="GLUCOSAMINE 6-PHOSPHATE N-ACETYLTRANSFERASE"/>
    <property type="match status" value="1"/>
</dbReference>
<dbReference type="PROSITE" id="PS51186">
    <property type="entry name" value="GNAT"/>
    <property type="match status" value="1"/>
</dbReference>
<sequence>MNDIKIEQLKSLNKKDYHDCMNLLPQLLPTVKLPSYAEFEKIIKSPTTNLFIAREESSQQIIGMLTLIFYRIPVGLCSRIEDVIIDENHRRKGLGTSLCNAAIEDAKKAEAMKIDLTSNPSREEAHRLYESLGFSIYNTSVYRLVLH</sequence>
<keyword evidence="2" id="KW-0808">Transferase</keyword>
<feature type="domain" description="N-acetyltransferase" evidence="1">
    <location>
        <begin position="7"/>
        <end position="147"/>
    </location>
</feature>
<accession>A0A0G4B3K0</accession>
<dbReference type="Pfam" id="PF00583">
    <property type="entry name" value="Acetyltransf_1"/>
    <property type="match status" value="1"/>
</dbReference>
<evidence type="ECO:0000259" key="1">
    <source>
        <dbReference type="PROSITE" id="PS51186"/>
    </source>
</evidence>
<dbReference type="InterPro" id="IPR016181">
    <property type="entry name" value="Acyl_CoA_acyltransferase"/>
</dbReference>
<organism evidence="2 3">
    <name type="scientific">Berkelbacteria bacterium GW2011_GWE1_39_12</name>
    <dbReference type="NCBI Taxonomy" id="1618337"/>
    <lineage>
        <taxon>Bacteria</taxon>
        <taxon>Candidatus Berkelbacteria</taxon>
    </lineage>
</organism>
<gene>
    <name evidence="2" type="ORF">UT28_C0001G0341</name>
</gene>
<dbReference type="AlphaFoldDB" id="A0A0G4B3K0"/>
<dbReference type="STRING" id="1618337.UT28_C0001G0341"/>
<dbReference type="PANTHER" id="PTHR13355:SF11">
    <property type="entry name" value="GLUCOSAMINE 6-PHOSPHATE N-ACETYLTRANSFERASE"/>
    <property type="match status" value="1"/>
</dbReference>
<name>A0A0G4B3K0_9BACT</name>
<evidence type="ECO:0000313" key="3">
    <source>
        <dbReference type="Proteomes" id="UP000035648"/>
    </source>
</evidence>
<protein>
    <submittedName>
        <fullName evidence="2">Acetyltransferase</fullName>
    </submittedName>
</protein>
<dbReference type="InterPro" id="IPR039143">
    <property type="entry name" value="GNPNAT1-like"/>
</dbReference>
<dbReference type="KEGG" id="bbgw:UT28_C0001G0341"/>
<dbReference type="InterPro" id="IPR000182">
    <property type="entry name" value="GNAT_dom"/>
</dbReference>
<dbReference type="EMBL" id="CP011213">
    <property type="protein sequence ID" value="AKM82150.1"/>
    <property type="molecule type" value="Genomic_DNA"/>
</dbReference>
<dbReference type="CDD" id="cd04301">
    <property type="entry name" value="NAT_SF"/>
    <property type="match status" value="1"/>
</dbReference>
<proteinExistence type="predicted"/>
<evidence type="ECO:0000313" key="2">
    <source>
        <dbReference type="EMBL" id="AKM82150.1"/>
    </source>
</evidence>
<dbReference type="GO" id="GO:0004343">
    <property type="term" value="F:glucosamine 6-phosphate N-acetyltransferase activity"/>
    <property type="evidence" value="ECO:0007669"/>
    <property type="project" value="TreeGrafter"/>
</dbReference>
<dbReference type="Gene3D" id="3.40.630.30">
    <property type="match status" value="1"/>
</dbReference>
<dbReference type="Proteomes" id="UP000035648">
    <property type="component" value="Chromosome"/>
</dbReference>